<accession>Q0FVU1</accession>
<proteinExistence type="predicted"/>
<comment type="caution">
    <text evidence="2">The sequence shown here is derived from an EMBL/GenBank/DDBJ whole genome shotgun (WGS) entry which is preliminary data.</text>
</comment>
<organism evidence="2 3">
    <name type="scientific">Salipiger bermudensis (strain DSM 26914 / JCM 13377 / KCTC 12554 / HTCC2601)</name>
    <name type="common">Pelagibaca bermudensis</name>
    <dbReference type="NCBI Taxonomy" id="314265"/>
    <lineage>
        <taxon>Bacteria</taxon>
        <taxon>Pseudomonadati</taxon>
        <taxon>Pseudomonadota</taxon>
        <taxon>Alphaproteobacteria</taxon>
        <taxon>Rhodobacterales</taxon>
        <taxon>Roseobacteraceae</taxon>
        <taxon>Salipiger</taxon>
    </lineage>
</organism>
<evidence type="ECO:0000313" key="2">
    <source>
        <dbReference type="EMBL" id="EAU48811.1"/>
    </source>
</evidence>
<name>Q0FVU1_SALBH</name>
<dbReference type="HOGENOM" id="CLU_3138844_0_0_5"/>
<evidence type="ECO:0000313" key="3">
    <source>
        <dbReference type="Proteomes" id="UP000006230"/>
    </source>
</evidence>
<dbReference type="AlphaFoldDB" id="Q0FVU1"/>
<dbReference type="Proteomes" id="UP000006230">
    <property type="component" value="Unassembled WGS sequence"/>
</dbReference>
<keyword evidence="1" id="KW-0732">Signal</keyword>
<reference evidence="2 3" key="1">
    <citation type="journal article" date="2010" name="J. Bacteriol.">
        <title>Genome sequences of Pelagibaca bermudensis HTCC2601T and Maritimibacter alkaliphilus HTCC2654T, the type strains of two marine Roseobacter genera.</title>
        <authorList>
            <person name="Thrash J.C."/>
            <person name="Cho J.C."/>
            <person name="Ferriera S."/>
            <person name="Johnson J."/>
            <person name="Vergin K.L."/>
            <person name="Giovannoni S.J."/>
        </authorList>
    </citation>
    <scope>NUCLEOTIDE SEQUENCE [LARGE SCALE GENOMIC DNA]</scope>
    <source>
        <strain evidence="3">DSM 26914 / JCM 13377 / KCTC 12554 / HTCC2601</strain>
    </source>
</reference>
<feature type="signal peptide" evidence="1">
    <location>
        <begin position="1"/>
        <end position="24"/>
    </location>
</feature>
<dbReference type="EMBL" id="AATQ01000001">
    <property type="protein sequence ID" value="EAU48811.1"/>
    <property type="molecule type" value="Genomic_DNA"/>
</dbReference>
<keyword evidence="3" id="KW-1185">Reference proteome</keyword>
<feature type="chain" id="PRO_5004172027" evidence="1">
    <location>
        <begin position="25"/>
        <end position="49"/>
    </location>
</feature>
<evidence type="ECO:0000256" key="1">
    <source>
        <dbReference type="SAM" id="SignalP"/>
    </source>
</evidence>
<protein>
    <submittedName>
        <fullName evidence="2">Uncharacterized protein</fullName>
    </submittedName>
</protein>
<sequence>MPVTSMFCVPLSSLRLTLSSPATGALFDGPDTDTVTVAVSVPPLPSLIV</sequence>
<gene>
    <name evidence="2" type="ORF">R2601_04523</name>
</gene>